<organism evidence="2 3">
    <name type="scientific">Kwoniella shivajii</name>
    <dbReference type="NCBI Taxonomy" id="564305"/>
    <lineage>
        <taxon>Eukaryota</taxon>
        <taxon>Fungi</taxon>
        <taxon>Dikarya</taxon>
        <taxon>Basidiomycota</taxon>
        <taxon>Agaricomycotina</taxon>
        <taxon>Tremellomycetes</taxon>
        <taxon>Tremellales</taxon>
        <taxon>Cryptococcaceae</taxon>
        <taxon>Kwoniella</taxon>
    </lineage>
</organism>
<name>A0ABZ1D0F0_9TREE</name>
<feature type="transmembrane region" description="Helical" evidence="1">
    <location>
        <begin position="164"/>
        <end position="182"/>
    </location>
</feature>
<dbReference type="RefSeq" id="XP_062792250.1">
    <property type="nucleotide sequence ID" value="XM_062936199.1"/>
</dbReference>
<keyword evidence="1" id="KW-1133">Transmembrane helix</keyword>
<feature type="transmembrane region" description="Helical" evidence="1">
    <location>
        <begin position="75"/>
        <end position="97"/>
    </location>
</feature>
<reference evidence="2 3" key="1">
    <citation type="submission" date="2024-01" db="EMBL/GenBank/DDBJ databases">
        <title>Comparative genomics of Cryptococcus and Kwoniella reveals pathogenesis evolution and contrasting modes of karyotype evolution via chromosome fusion or intercentromeric recombination.</title>
        <authorList>
            <person name="Coelho M.A."/>
            <person name="David-Palma M."/>
            <person name="Shea T."/>
            <person name="Bowers K."/>
            <person name="McGinley-Smith S."/>
            <person name="Mohammad A.W."/>
            <person name="Gnirke A."/>
            <person name="Yurkov A.M."/>
            <person name="Nowrousian M."/>
            <person name="Sun S."/>
            <person name="Cuomo C.A."/>
            <person name="Heitman J."/>
        </authorList>
    </citation>
    <scope>NUCLEOTIDE SEQUENCE [LARGE SCALE GENOMIC DNA]</scope>
    <source>
        <strain evidence="2">CBS 11374</strain>
    </source>
</reference>
<keyword evidence="1" id="KW-0472">Membrane</keyword>
<keyword evidence="1" id="KW-0812">Transmembrane</keyword>
<dbReference type="Proteomes" id="UP001329825">
    <property type="component" value="Chromosome 5"/>
</dbReference>
<gene>
    <name evidence="2" type="ORF">IL334_004482</name>
</gene>
<dbReference type="GeneID" id="87956613"/>
<feature type="transmembrane region" description="Helical" evidence="1">
    <location>
        <begin position="350"/>
        <end position="375"/>
    </location>
</feature>
<dbReference type="EMBL" id="CP141885">
    <property type="protein sequence ID" value="WRT67510.1"/>
    <property type="molecule type" value="Genomic_DNA"/>
</dbReference>
<evidence type="ECO:0000313" key="3">
    <source>
        <dbReference type="Proteomes" id="UP001329825"/>
    </source>
</evidence>
<evidence type="ECO:0000256" key="1">
    <source>
        <dbReference type="SAM" id="Phobius"/>
    </source>
</evidence>
<sequence>MEDHPLIELHPVLIHLAAIPAVVIGSYKALNVWRAVSALPVNTHSGSLDNTPSSPVSGTLKQWRALTATKKAKRVATFLLAFTIAFSVNMFFIFGLPRISSQVVLDTVWCTLLVLLLTGSFRYSSDVAIPTTKAVRYHQKTPESGFQLAFSFEGDKKRAFRIEMLRRLFAMFGAFSVIYSTWAGYTFLHPIIGATYLIKTIGTIRFPTMSIRRIVQIMAAYLTLVPTLGFALGTVIDHFMGQSENAKEESQTTDMTMASDWILSMILVIGDVFGAMVPSVIVAMTLRFEYSLVSEPVDYPSDSSPDAPVRVPSDYPSFPKPIFLISLFSLFSGLAIVETISFVFPGFEWIAITPITVFITLPVVVLGTSLGAAWYGQFGQWWRYSEVWIPGKKTNDSSENGLKAEEIESEVALLRPQEKDSA</sequence>
<feature type="transmembrane region" description="Helical" evidence="1">
    <location>
        <begin position="12"/>
        <end position="30"/>
    </location>
</feature>
<accession>A0ABZ1D0F0</accession>
<feature type="transmembrane region" description="Helical" evidence="1">
    <location>
        <begin position="218"/>
        <end position="241"/>
    </location>
</feature>
<feature type="transmembrane region" description="Helical" evidence="1">
    <location>
        <begin position="322"/>
        <end position="344"/>
    </location>
</feature>
<feature type="transmembrane region" description="Helical" evidence="1">
    <location>
        <begin position="261"/>
        <end position="286"/>
    </location>
</feature>
<evidence type="ECO:0000313" key="2">
    <source>
        <dbReference type="EMBL" id="WRT67510.1"/>
    </source>
</evidence>
<proteinExistence type="predicted"/>
<keyword evidence="3" id="KW-1185">Reference proteome</keyword>
<protein>
    <submittedName>
        <fullName evidence="2">Uncharacterized protein</fullName>
    </submittedName>
</protein>